<evidence type="ECO:0000313" key="1">
    <source>
        <dbReference type="EMBL" id="QJW85195.1"/>
    </source>
</evidence>
<proteinExistence type="predicted"/>
<organism evidence="1 2">
    <name type="scientific">Ramlibacter terrae</name>
    <dbReference type="NCBI Taxonomy" id="2732511"/>
    <lineage>
        <taxon>Bacteria</taxon>
        <taxon>Pseudomonadati</taxon>
        <taxon>Pseudomonadota</taxon>
        <taxon>Betaproteobacteria</taxon>
        <taxon>Burkholderiales</taxon>
        <taxon>Comamonadaceae</taxon>
        <taxon>Ramlibacter</taxon>
    </lineage>
</organism>
<dbReference type="EMBL" id="CP053418">
    <property type="protein sequence ID" value="QJW85195.1"/>
    <property type="molecule type" value="Genomic_DNA"/>
</dbReference>
<protein>
    <submittedName>
        <fullName evidence="1">Uncharacterized protein</fullName>
    </submittedName>
</protein>
<reference evidence="1 2" key="2">
    <citation type="submission" date="2020-05" db="EMBL/GenBank/DDBJ databases">
        <authorList>
            <person name="Khan S.A."/>
            <person name="Jeon C.O."/>
            <person name="Chun B.H."/>
        </authorList>
    </citation>
    <scope>NUCLEOTIDE SEQUENCE [LARGE SCALE GENOMIC DNA]</scope>
    <source>
        <strain evidence="1 2">H242</strain>
    </source>
</reference>
<accession>A0ABX6P568</accession>
<keyword evidence="2" id="KW-1185">Reference proteome</keyword>
<gene>
    <name evidence="1" type="ORF">HK414_22500</name>
</gene>
<reference evidence="1 2" key="1">
    <citation type="submission" date="2020-05" db="EMBL/GenBank/DDBJ databases">
        <title>Ramlibacter rhizophilus sp. nov., isolated from rhizosphere soil of national flower Mugunghwa from South Korea.</title>
        <authorList>
            <person name="Zheng-Fei Y."/>
            <person name="Huan T."/>
        </authorList>
    </citation>
    <scope>NUCLEOTIDE SEQUENCE [LARGE SCALE GENOMIC DNA]</scope>
    <source>
        <strain evidence="1 2">H242</strain>
    </source>
</reference>
<dbReference type="Proteomes" id="UP000500826">
    <property type="component" value="Chromosome"/>
</dbReference>
<name>A0ABX6P568_9BURK</name>
<evidence type="ECO:0000313" key="2">
    <source>
        <dbReference type="Proteomes" id="UP000500826"/>
    </source>
</evidence>
<sequence length="120" mass="13241">MQKLQHRYLLPLVGDTVKAMLRQPRHPGVGLLMHTALNAPIFSARALLSPDTYRALKANHRPIVNGREIIEEHARTLAQLLLPQFIEPPIGVPQPTTISVSSVLPPELMGDAMDKHFASA</sequence>